<keyword evidence="1" id="KW-1133">Transmembrane helix</keyword>
<feature type="transmembrane region" description="Helical" evidence="1">
    <location>
        <begin position="25"/>
        <end position="47"/>
    </location>
</feature>
<accession>U5N8E8</accession>
<keyword evidence="1" id="KW-0812">Transmembrane</keyword>
<dbReference type="Proteomes" id="UP000017184">
    <property type="component" value="Chromosome"/>
</dbReference>
<dbReference type="InterPro" id="IPR011846">
    <property type="entry name" value="Cyd_oper_YbgE"/>
</dbReference>
<feature type="transmembrane region" description="Helical" evidence="1">
    <location>
        <begin position="59"/>
        <end position="79"/>
    </location>
</feature>
<dbReference type="Pfam" id="PF09600">
    <property type="entry name" value="Cyd_oper_YbgE"/>
    <property type="match status" value="1"/>
</dbReference>
<reference evidence="2 3" key="1">
    <citation type="journal article" date="2013" name="Genome Biol.">
        <title>Genomic analysis reveals key aspects of prokaryotic symbiosis in the phototrophic consortium "Chlorochromatium aggregatum".</title>
        <authorList>
            <person name="Liu Z."/>
            <person name="Muller J."/>
            <person name="Li T."/>
            <person name="Alvey R.M."/>
            <person name="Vogl K."/>
            <person name="Frigaard N.U."/>
            <person name="Rockwell N.C."/>
            <person name="Boyd E.S."/>
            <person name="Tomsho L.P."/>
            <person name="Schuster S.C."/>
            <person name="Henke P."/>
            <person name="Rohde M."/>
            <person name="Overmann J."/>
            <person name="Bryant D.A."/>
        </authorList>
    </citation>
    <scope>NUCLEOTIDE SEQUENCE [LARGE SCALE GENOMIC DNA]</scope>
    <source>
        <strain evidence="2">CR</strain>
    </source>
</reference>
<proteinExistence type="predicted"/>
<evidence type="ECO:0000256" key="1">
    <source>
        <dbReference type="SAM" id="Phobius"/>
    </source>
</evidence>
<evidence type="ECO:0000313" key="2">
    <source>
        <dbReference type="EMBL" id="AGX86444.1"/>
    </source>
</evidence>
<dbReference type="EMBL" id="CP004885">
    <property type="protein sequence ID" value="AGX86444.1"/>
    <property type="molecule type" value="Genomic_DNA"/>
</dbReference>
<dbReference type="AlphaFoldDB" id="U5N8E8"/>
<gene>
    <name evidence="2" type="ORF">Cenrod_0320</name>
</gene>
<sequence>MVLSPEVLPATKESQSSAAQSGWRGLSLCIALTIMVVGSAYPFFFTLPGAPADKPVHHGYVMVLLWAMCAGLVHGVGFVPRWAPWRWLFSGWACLFALGLAAFLRTQAWMIA</sequence>
<evidence type="ECO:0008006" key="4">
    <source>
        <dbReference type="Google" id="ProtNLM"/>
    </source>
</evidence>
<name>U5N8E8_9BURK</name>
<dbReference type="HOGENOM" id="CLU_156555_0_0_4"/>
<organism evidence="2 3">
    <name type="scientific">Candidatus Symbiobacter mobilis CR</name>
    <dbReference type="NCBI Taxonomy" id="946483"/>
    <lineage>
        <taxon>Bacteria</taxon>
        <taxon>Pseudomonadati</taxon>
        <taxon>Pseudomonadota</taxon>
        <taxon>Betaproteobacteria</taxon>
        <taxon>Burkholderiales</taxon>
        <taxon>Comamonadaceae</taxon>
    </lineage>
</organism>
<dbReference type="KEGG" id="cbx:Cenrod_0320"/>
<evidence type="ECO:0000313" key="3">
    <source>
        <dbReference type="Proteomes" id="UP000017184"/>
    </source>
</evidence>
<dbReference type="STRING" id="946483.Cenrod_0320"/>
<feature type="transmembrane region" description="Helical" evidence="1">
    <location>
        <begin position="85"/>
        <end position="104"/>
    </location>
</feature>
<protein>
    <recommendedName>
        <fullName evidence="4">Cyd operon protein YbgE</fullName>
    </recommendedName>
</protein>
<keyword evidence="3" id="KW-1185">Reference proteome</keyword>
<keyword evidence="1" id="KW-0472">Membrane</keyword>